<dbReference type="AlphaFoldDB" id="A0A5N1GQC3"/>
<dbReference type="Gene3D" id="3.20.20.60">
    <property type="entry name" value="Phosphoenolpyruvate-binding domains"/>
    <property type="match status" value="1"/>
</dbReference>
<proteinExistence type="inferred from homology"/>
<accession>A0A5N1GQC3</accession>
<dbReference type="InterPro" id="IPR040442">
    <property type="entry name" value="Pyrv_kinase-like_dom_sf"/>
</dbReference>
<keyword evidence="15 18" id="KW-0324">Glycolysis</keyword>
<evidence type="ECO:0000256" key="2">
    <source>
        <dbReference type="ARBA" id="ARBA00001958"/>
    </source>
</evidence>
<dbReference type="Pfam" id="PF00224">
    <property type="entry name" value="PK"/>
    <property type="match status" value="1"/>
</dbReference>
<keyword evidence="14" id="KW-0630">Potassium</keyword>
<evidence type="ECO:0000256" key="1">
    <source>
        <dbReference type="ARBA" id="ARBA00001946"/>
    </source>
</evidence>
<dbReference type="InterPro" id="IPR018209">
    <property type="entry name" value="Pyrv_Knase_AS"/>
</dbReference>
<dbReference type="InterPro" id="IPR036637">
    <property type="entry name" value="Phosphohistidine_dom_sf"/>
</dbReference>
<dbReference type="PRINTS" id="PR01050">
    <property type="entry name" value="PYRUVTKNASE"/>
</dbReference>
<evidence type="ECO:0000313" key="23">
    <source>
        <dbReference type="Proteomes" id="UP000327148"/>
    </source>
</evidence>
<keyword evidence="16 22" id="KW-0670">Pyruvate</keyword>
<comment type="cofactor">
    <cofactor evidence="1">
        <name>Mg(2+)</name>
        <dbReference type="ChEBI" id="CHEBI:18420"/>
    </cofactor>
</comment>
<dbReference type="GO" id="GO:0006950">
    <property type="term" value="P:response to stress"/>
    <property type="evidence" value="ECO:0007669"/>
    <property type="project" value="UniProtKB-ARBA"/>
</dbReference>
<evidence type="ECO:0000256" key="15">
    <source>
        <dbReference type="ARBA" id="ARBA00023152"/>
    </source>
</evidence>
<dbReference type="STRING" id="119206.AWM72_01225"/>
<dbReference type="GO" id="GO:0030955">
    <property type="term" value="F:potassium ion binding"/>
    <property type="evidence" value="ECO:0007669"/>
    <property type="project" value="UniProtKB-UniRule"/>
</dbReference>
<dbReference type="InterPro" id="IPR008279">
    <property type="entry name" value="PEP-util_enz_mobile_dom"/>
</dbReference>
<evidence type="ECO:0000256" key="9">
    <source>
        <dbReference type="ARBA" id="ARBA00022723"/>
    </source>
</evidence>
<evidence type="ECO:0000256" key="11">
    <source>
        <dbReference type="ARBA" id="ARBA00022777"/>
    </source>
</evidence>
<protein>
    <recommendedName>
        <fullName evidence="7 17">Pyruvate kinase</fullName>
        <ecNumber evidence="6 17">2.7.1.40</ecNumber>
    </recommendedName>
</protein>
<evidence type="ECO:0000256" key="6">
    <source>
        <dbReference type="ARBA" id="ARBA00012142"/>
    </source>
</evidence>
<dbReference type="Gene3D" id="3.40.1380.20">
    <property type="entry name" value="Pyruvate kinase, C-terminal domain"/>
    <property type="match status" value="1"/>
</dbReference>
<dbReference type="EMBL" id="VYWO01000003">
    <property type="protein sequence ID" value="KAA9300910.1"/>
    <property type="molecule type" value="Genomic_DNA"/>
</dbReference>
<evidence type="ECO:0000256" key="12">
    <source>
        <dbReference type="ARBA" id="ARBA00022840"/>
    </source>
</evidence>
<keyword evidence="9" id="KW-0479">Metal-binding</keyword>
<keyword evidence="11 18" id="KW-0418">Kinase</keyword>
<dbReference type="NCBIfam" id="NF004491">
    <property type="entry name" value="PRK05826.1"/>
    <property type="match status" value="1"/>
</dbReference>
<dbReference type="GO" id="GO:0005524">
    <property type="term" value="F:ATP binding"/>
    <property type="evidence" value="ECO:0007669"/>
    <property type="project" value="UniProtKB-KW"/>
</dbReference>
<dbReference type="GO" id="GO:0000287">
    <property type="term" value="F:magnesium ion binding"/>
    <property type="evidence" value="ECO:0007669"/>
    <property type="project" value="UniProtKB-UniRule"/>
</dbReference>
<evidence type="ECO:0000256" key="13">
    <source>
        <dbReference type="ARBA" id="ARBA00022842"/>
    </source>
</evidence>
<evidence type="ECO:0000256" key="7">
    <source>
        <dbReference type="ARBA" id="ARBA00018587"/>
    </source>
</evidence>
<dbReference type="FunFam" id="3.20.20.60:FF:000001">
    <property type="entry name" value="Pyruvate kinase"/>
    <property type="match status" value="1"/>
</dbReference>
<evidence type="ECO:0000256" key="10">
    <source>
        <dbReference type="ARBA" id="ARBA00022741"/>
    </source>
</evidence>
<dbReference type="NCBIfam" id="TIGR01064">
    <property type="entry name" value="pyruv_kin"/>
    <property type="match status" value="1"/>
</dbReference>
<dbReference type="UniPathway" id="UPA00109">
    <property type="reaction ID" value="UER00188"/>
</dbReference>
<comment type="pathway">
    <text evidence="3 18">Carbohydrate degradation; glycolysis; pyruvate from D-glyceraldehyde 3-phosphate: step 5/5.</text>
</comment>
<evidence type="ECO:0000313" key="22">
    <source>
        <dbReference type="EMBL" id="KAA9300910.1"/>
    </source>
</evidence>
<evidence type="ECO:0000259" key="21">
    <source>
        <dbReference type="Pfam" id="PF02887"/>
    </source>
</evidence>
<feature type="domain" description="Pyruvate kinase barrel" evidence="19">
    <location>
        <begin position="3"/>
        <end position="327"/>
    </location>
</feature>
<reference evidence="22 23" key="1">
    <citation type="submission" date="2019-09" db="EMBL/GenBank/DDBJ databases">
        <title>Draft genome sequence assemblies of isolates from the urinary tract.</title>
        <authorList>
            <person name="Mores C.R."/>
            <person name="Putonti C."/>
            <person name="Wolfe A.J."/>
        </authorList>
    </citation>
    <scope>NUCLEOTIDE SEQUENCE [LARGE SCALE GENOMIC DNA]</scope>
    <source>
        <strain evidence="22 23">UMB623</strain>
    </source>
</reference>
<dbReference type="NCBIfam" id="NF004978">
    <property type="entry name" value="PRK06354.1"/>
    <property type="match status" value="1"/>
</dbReference>
<dbReference type="Proteomes" id="UP000327148">
    <property type="component" value="Unassembled WGS sequence"/>
</dbReference>
<dbReference type="Pfam" id="PF00391">
    <property type="entry name" value="PEP-utilizers"/>
    <property type="match status" value="1"/>
</dbReference>
<dbReference type="InterPro" id="IPR015813">
    <property type="entry name" value="Pyrv/PenolPyrv_kinase-like_dom"/>
</dbReference>
<dbReference type="FunFam" id="2.40.33.10:FF:000001">
    <property type="entry name" value="Pyruvate kinase"/>
    <property type="match status" value="1"/>
</dbReference>
<gene>
    <name evidence="22" type="primary">pyk</name>
    <name evidence="22" type="ORF">F6I03_06285</name>
</gene>
<comment type="similarity">
    <text evidence="5 18">Belongs to the pyruvate kinase family.</text>
</comment>
<dbReference type="RefSeq" id="WP_070430073.1">
    <property type="nucleotide sequence ID" value="NZ_VYWO01000003.1"/>
</dbReference>
<dbReference type="InterPro" id="IPR015806">
    <property type="entry name" value="Pyrv_Knase_insert_dom_sf"/>
</dbReference>
<keyword evidence="8 18" id="KW-0808">Transferase</keyword>
<dbReference type="SUPFAM" id="SSF52009">
    <property type="entry name" value="Phosphohistidine domain"/>
    <property type="match status" value="1"/>
</dbReference>
<keyword evidence="10" id="KW-0547">Nucleotide-binding</keyword>
<evidence type="ECO:0000256" key="17">
    <source>
        <dbReference type="NCBIfam" id="TIGR01064"/>
    </source>
</evidence>
<dbReference type="Gene3D" id="2.40.33.10">
    <property type="entry name" value="PK beta-barrel domain-like"/>
    <property type="match status" value="1"/>
</dbReference>
<dbReference type="PANTHER" id="PTHR11817">
    <property type="entry name" value="PYRUVATE KINASE"/>
    <property type="match status" value="1"/>
</dbReference>
<comment type="cofactor">
    <cofactor evidence="2">
        <name>K(+)</name>
        <dbReference type="ChEBI" id="CHEBI:29103"/>
    </cofactor>
</comment>
<dbReference type="InterPro" id="IPR015795">
    <property type="entry name" value="Pyrv_Knase_C"/>
</dbReference>
<comment type="catalytic activity">
    <reaction evidence="18">
        <text>pyruvate + ATP = phosphoenolpyruvate + ADP + H(+)</text>
        <dbReference type="Rhea" id="RHEA:18157"/>
        <dbReference type="ChEBI" id="CHEBI:15361"/>
        <dbReference type="ChEBI" id="CHEBI:15378"/>
        <dbReference type="ChEBI" id="CHEBI:30616"/>
        <dbReference type="ChEBI" id="CHEBI:58702"/>
        <dbReference type="ChEBI" id="CHEBI:456216"/>
        <dbReference type="EC" id="2.7.1.40"/>
    </reaction>
</comment>
<dbReference type="SUPFAM" id="SSF50800">
    <property type="entry name" value="PK beta-barrel domain-like"/>
    <property type="match status" value="1"/>
</dbReference>
<dbReference type="GO" id="GO:0016301">
    <property type="term" value="F:kinase activity"/>
    <property type="evidence" value="ECO:0007669"/>
    <property type="project" value="UniProtKB-KW"/>
</dbReference>
<dbReference type="InterPro" id="IPR015793">
    <property type="entry name" value="Pyrv_Knase_brl"/>
</dbReference>
<comment type="similarity">
    <text evidence="4">In the C-terminal section; belongs to the PEP-utilizing enzyme family.</text>
</comment>
<evidence type="ECO:0000256" key="18">
    <source>
        <dbReference type="RuleBase" id="RU000504"/>
    </source>
</evidence>
<evidence type="ECO:0000256" key="16">
    <source>
        <dbReference type="ARBA" id="ARBA00023317"/>
    </source>
</evidence>
<feature type="domain" description="PEP-utilising enzyme mobile" evidence="20">
    <location>
        <begin position="514"/>
        <end position="583"/>
    </location>
</feature>
<evidence type="ECO:0000256" key="3">
    <source>
        <dbReference type="ARBA" id="ARBA00004997"/>
    </source>
</evidence>
<organism evidence="22 23">
    <name type="scientific">Aerococcus sanguinicola</name>
    <dbReference type="NCBI Taxonomy" id="119206"/>
    <lineage>
        <taxon>Bacteria</taxon>
        <taxon>Bacillati</taxon>
        <taxon>Bacillota</taxon>
        <taxon>Bacilli</taxon>
        <taxon>Lactobacillales</taxon>
        <taxon>Aerococcaceae</taxon>
        <taxon>Aerococcus</taxon>
    </lineage>
</organism>
<dbReference type="InterPro" id="IPR011037">
    <property type="entry name" value="Pyrv_Knase-like_insert_dom_sf"/>
</dbReference>
<dbReference type="SUPFAM" id="SSF52935">
    <property type="entry name" value="PK C-terminal domain-like"/>
    <property type="match status" value="1"/>
</dbReference>
<evidence type="ECO:0000256" key="14">
    <source>
        <dbReference type="ARBA" id="ARBA00022958"/>
    </source>
</evidence>
<sequence length="591" mass="62957">MQKNTKIVCTIGPASESVETLVQLMEAGMNVARLNFSHGSHEEHEARIKNIREAAKQSGKRVALLLDTKGPEIRTHNMVNHEPVLLEKGTTVSIFSTEVEGDATKFSITYPQLIDDVHVGSHILVDDGLVDLLVTDINKADGEIVTVVENSGIIKDKKGVNVPGVSINLPGITDKDEADIRFGLEQGIDFIAASFVRKPEDILEIREILEETGNEDVQILPKIENQEGVDNIKEIMNVSDGLMIARGDLGVEIPVETVPIAQKDMIELCNSLGKPVITATQMLDSMQRNPRPTRAEASDVANAIYDGTDAIMLSGETAAGDYPVEAVQTMNRIALATEAQIAAHTDGVLPNHVERGDHAQLDVAEAISQSVAYTASNLGIRTIVAATDSGFTAKMISKYRPNATILALTFSESRANKLMLSSGVEPIVAERPATTDDMMILAANLAKENGYAQDGDKILVTAGVPVGERGTTNLMKIQIVGRQIVRGQGIGENSAVGHVVLAKDAAEAKEKVTANSVLVVKTTDESYNDVISQAKAVIVEEGGVTSHAAVLGINTNTPVIVGAEGACQEVTEGQLVTVDARRGVVYEGGDA</sequence>
<dbReference type="Pfam" id="PF02887">
    <property type="entry name" value="PK_C"/>
    <property type="match status" value="1"/>
</dbReference>
<dbReference type="InterPro" id="IPR001697">
    <property type="entry name" value="Pyr_Knase"/>
</dbReference>
<dbReference type="GO" id="GO:0004743">
    <property type="term" value="F:pyruvate kinase activity"/>
    <property type="evidence" value="ECO:0007669"/>
    <property type="project" value="UniProtKB-UniRule"/>
</dbReference>
<dbReference type="OrthoDB" id="9812123at2"/>
<dbReference type="Gene3D" id="3.50.30.10">
    <property type="entry name" value="Phosphohistidine domain"/>
    <property type="match status" value="1"/>
</dbReference>
<comment type="caution">
    <text evidence="22">The sequence shown here is derived from an EMBL/GenBank/DDBJ whole genome shotgun (WGS) entry which is preliminary data.</text>
</comment>
<evidence type="ECO:0000256" key="5">
    <source>
        <dbReference type="ARBA" id="ARBA00008663"/>
    </source>
</evidence>
<evidence type="ECO:0000256" key="8">
    <source>
        <dbReference type="ARBA" id="ARBA00022679"/>
    </source>
</evidence>
<feature type="domain" description="Pyruvate kinase C-terminal" evidence="21">
    <location>
        <begin position="365"/>
        <end position="477"/>
    </location>
</feature>
<keyword evidence="13 18" id="KW-0460">Magnesium</keyword>
<dbReference type="InterPro" id="IPR036918">
    <property type="entry name" value="Pyrv_Knase_C_sf"/>
</dbReference>
<dbReference type="SUPFAM" id="SSF51621">
    <property type="entry name" value="Phosphoenolpyruvate/pyruvate domain"/>
    <property type="match status" value="1"/>
</dbReference>
<keyword evidence="12" id="KW-0067">ATP-binding</keyword>
<dbReference type="EC" id="2.7.1.40" evidence="6 17"/>
<name>A0A5N1GQC3_9LACT</name>
<dbReference type="PROSITE" id="PS00110">
    <property type="entry name" value="PYRUVATE_KINASE"/>
    <property type="match status" value="1"/>
</dbReference>
<evidence type="ECO:0000259" key="20">
    <source>
        <dbReference type="Pfam" id="PF00391"/>
    </source>
</evidence>
<evidence type="ECO:0000259" key="19">
    <source>
        <dbReference type="Pfam" id="PF00224"/>
    </source>
</evidence>
<evidence type="ECO:0000256" key="4">
    <source>
        <dbReference type="ARBA" id="ARBA00006237"/>
    </source>
</evidence>